<sequence>MAFTQFAATARRAARALQEADVEVALICGAQEPAQRERQLMRFRSRAPVLVSTDVGSEGHNLQHAWRLVNLDLPWNPMRVEQRIGRLHRLGQSRPVEVVHLLVPGTIEEDLMARIYEKLGMFREVIGDLDQVVAALPGGLAGQVRDIVLASPDDETMRQRLEAVGSFLERQWRRWQRARRLTEAVLDEAPVLQEATVAPATGSG</sequence>
<dbReference type="Gene3D" id="3.40.50.300">
    <property type="entry name" value="P-loop containing nucleotide triphosphate hydrolases"/>
    <property type="match status" value="1"/>
</dbReference>
<dbReference type="SUPFAM" id="SSF52540">
    <property type="entry name" value="P-loop containing nucleoside triphosphate hydrolases"/>
    <property type="match status" value="1"/>
</dbReference>
<dbReference type="SMART" id="SM00490">
    <property type="entry name" value="HELICc"/>
    <property type="match status" value="1"/>
</dbReference>
<name>A0ABZ1BSZ0_9FIRM</name>
<evidence type="ECO:0000256" key="1">
    <source>
        <dbReference type="ARBA" id="ARBA00022801"/>
    </source>
</evidence>
<dbReference type="InterPro" id="IPR027417">
    <property type="entry name" value="P-loop_NTPase"/>
</dbReference>
<dbReference type="EMBL" id="CP141614">
    <property type="protein sequence ID" value="WRP15854.1"/>
    <property type="molecule type" value="Genomic_DNA"/>
</dbReference>
<reference evidence="4" key="1">
    <citation type="submission" date="2023-12" db="EMBL/GenBank/DDBJ databases">
        <title>Novel isolates from deep terrestrial aquifers shed light on the physiology and ecology of the class Limnochordia.</title>
        <authorList>
            <person name="Karnachuk O.V."/>
            <person name="Lukina A.P."/>
            <person name="Avakyan M.R."/>
            <person name="Kadnikov V."/>
            <person name="Begmatov S."/>
            <person name="Beletsky A.V."/>
            <person name="Mardanov A.V."/>
            <person name="Ravin N.V."/>
        </authorList>
    </citation>
    <scope>NUCLEOTIDE SEQUENCE [LARGE SCALE GENOMIC DNA]</scope>
    <source>
        <strain evidence="4">LN</strain>
    </source>
</reference>
<evidence type="ECO:0000313" key="4">
    <source>
        <dbReference type="Proteomes" id="UP001333102"/>
    </source>
</evidence>
<keyword evidence="1" id="KW-0378">Hydrolase</keyword>
<gene>
    <name evidence="3" type="ORF">VLY81_06795</name>
</gene>
<dbReference type="InterPro" id="IPR049730">
    <property type="entry name" value="SNF2/RAD54-like_C"/>
</dbReference>
<accession>A0ABZ1BSZ0</accession>
<organism evidence="3 4">
    <name type="scientific">Geochorda subterranea</name>
    <dbReference type="NCBI Taxonomy" id="3109564"/>
    <lineage>
        <taxon>Bacteria</taxon>
        <taxon>Bacillati</taxon>
        <taxon>Bacillota</taxon>
        <taxon>Limnochordia</taxon>
        <taxon>Limnochordales</taxon>
        <taxon>Geochordaceae</taxon>
        <taxon>Geochorda</taxon>
    </lineage>
</organism>
<protein>
    <submittedName>
        <fullName evidence="3">C-terminal helicase domain-containing protein</fullName>
    </submittedName>
</protein>
<keyword evidence="3" id="KW-0347">Helicase</keyword>
<dbReference type="PANTHER" id="PTHR10799">
    <property type="entry name" value="SNF2/RAD54 HELICASE FAMILY"/>
    <property type="match status" value="1"/>
</dbReference>
<dbReference type="Pfam" id="PF00271">
    <property type="entry name" value="Helicase_C"/>
    <property type="match status" value="1"/>
</dbReference>
<dbReference type="GO" id="GO:0004386">
    <property type="term" value="F:helicase activity"/>
    <property type="evidence" value="ECO:0007669"/>
    <property type="project" value="UniProtKB-KW"/>
</dbReference>
<keyword evidence="4" id="KW-1185">Reference proteome</keyword>
<dbReference type="PROSITE" id="PS51194">
    <property type="entry name" value="HELICASE_CTER"/>
    <property type="match status" value="1"/>
</dbReference>
<proteinExistence type="predicted"/>
<evidence type="ECO:0000313" key="3">
    <source>
        <dbReference type="EMBL" id="WRP15854.1"/>
    </source>
</evidence>
<dbReference type="InterPro" id="IPR001650">
    <property type="entry name" value="Helicase_C-like"/>
</dbReference>
<feature type="domain" description="Helicase C-terminal" evidence="2">
    <location>
        <begin position="1"/>
        <end position="137"/>
    </location>
</feature>
<dbReference type="CDD" id="cd18793">
    <property type="entry name" value="SF2_C_SNF"/>
    <property type="match status" value="1"/>
</dbReference>
<dbReference type="RefSeq" id="WP_324670262.1">
    <property type="nucleotide sequence ID" value="NZ_CP141614.1"/>
</dbReference>
<dbReference type="Proteomes" id="UP001333102">
    <property type="component" value="Chromosome"/>
</dbReference>
<keyword evidence="3" id="KW-0547">Nucleotide-binding</keyword>
<evidence type="ECO:0000259" key="2">
    <source>
        <dbReference type="PROSITE" id="PS51194"/>
    </source>
</evidence>
<keyword evidence="3" id="KW-0067">ATP-binding</keyword>